<dbReference type="STRING" id="1114924.SAMN05216258_101463"/>
<dbReference type="Proteomes" id="UP000199377">
    <property type="component" value="Unassembled WGS sequence"/>
</dbReference>
<protein>
    <submittedName>
        <fullName evidence="1">Uncharacterized protein</fullName>
    </submittedName>
</protein>
<organism evidence="1 2">
    <name type="scientific">Albimonas pacifica</name>
    <dbReference type="NCBI Taxonomy" id="1114924"/>
    <lineage>
        <taxon>Bacteria</taxon>
        <taxon>Pseudomonadati</taxon>
        <taxon>Pseudomonadota</taxon>
        <taxon>Alphaproteobacteria</taxon>
        <taxon>Rhodobacterales</taxon>
        <taxon>Paracoccaceae</taxon>
        <taxon>Albimonas</taxon>
    </lineage>
</organism>
<dbReference type="AlphaFoldDB" id="A0A1I3BZJ1"/>
<keyword evidence="2" id="KW-1185">Reference proteome</keyword>
<gene>
    <name evidence="1" type="ORF">SAMN05216258_101463</name>
</gene>
<reference evidence="1 2" key="1">
    <citation type="submission" date="2016-10" db="EMBL/GenBank/DDBJ databases">
        <authorList>
            <person name="de Groot N.N."/>
        </authorList>
    </citation>
    <scope>NUCLEOTIDE SEQUENCE [LARGE SCALE GENOMIC DNA]</scope>
    <source>
        <strain evidence="1 2">CGMCC 1.11030</strain>
    </source>
</reference>
<evidence type="ECO:0000313" key="1">
    <source>
        <dbReference type="EMBL" id="SFH67704.1"/>
    </source>
</evidence>
<sequence>MRVVEERSVPFDQFETVSFHDAEIRRMEFGDREVRIVFEHTGFKPASEGGFAEGFEGAEFDVRLRDVRFFGAGLYGPFPIDRLTVTRLGDETPETLARLRYAVTDGAHAARSWEEARQGIWGDVKGEAALIAACPDHRLLSFDAHVGMGVVAIAGDGEIEVRRPAA</sequence>
<evidence type="ECO:0000313" key="2">
    <source>
        <dbReference type="Proteomes" id="UP000199377"/>
    </source>
</evidence>
<accession>A0A1I3BZJ1</accession>
<proteinExistence type="predicted"/>
<name>A0A1I3BZJ1_9RHOB</name>
<dbReference type="EMBL" id="FOQH01000001">
    <property type="protein sequence ID" value="SFH67704.1"/>
    <property type="molecule type" value="Genomic_DNA"/>
</dbReference>